<keyword evidence="9" id="KW-1185">Reference proteome</keyword>
<feature type="transmembrane region" description="Helical" evidence="7">
    <location>
        <begin position="234"/>
        <end position="255"/>
    </location>
</feature>
<accession>A0A3Q8S4E4</accession>
<reference evidence="8 9" key="1">
    <citation type="submission" date="2018-11" db="EMBL/GenBank/DDBJ databases">
        <title>Genome sequencing of Paenibacillus lentus DSM25539(T).</title>
        <authorList>
            <person name="Kook J.-K."/>
            <person name="Park S.-N."/>
            <person name="Lim Y.K."/>
        </authorList>
    </citation>
    <scope>NUCLEOTIDE SEQUENCE [LARGE SCALE GENOMIC DNA]</scope>
    <source>
        <strain evidence="8 9">DSM 25539</strain>
    </source>
</reference>
<gene>
    <name evidence="8" type="ORF">EIM92_08060</name>
</gene>
<protein>
    <submittedName>
        <fullName evidence="8">Cytochrome d ubiquinol oxidase subunit II</fullName>
    </submittedName>
</protein>
<evidence type="ECO:0000256" key="2">
    <source>
        <dbReference type="ARBA" id="ARBA00007543"/>
    </source>
</evidence>
<feature type="transmembrane region" description="Helical" evidence="7">
    <location>
        <begin position="260"/>
        <end position="278"/>
    </location>
</feature>
<dbReference type="Proteomes" id="UP000273145">
    <property type="component" value="Chromosome"/>
</dbReference>
<evidence type="ECO:0000313" key="8">
    <source>
        <dbReference type="EMBL" id="AZK46150.1"/>
    </source>
</evidence>
<feature type="transmembrane region" description="Helical" evidence="7">
    <location>
        <begin position="164"/>
        <end position="187"/>
    </location>
</feature>
<dbReference type="GO" id="GO:0005886">
    <property type="term" value="C:plasma membrane"/>
    <property type="evidence" value="ECO:0007669"/>
    <property type="project" value="UniProtKB-SubCell"/>
</dbReference>
<evidence type="ECO:0000256" key="7">
    <source>
        <dbReference type="SAM" id="Phobius"/>
    </source>
</evidence>
<feature type="transmembrane region" description="Helical" evidence="7">
    <location>
        <begin position="6"/>
        <end position="34"/>
    </location>
</feature>
<dbReference type="Pfam" id="PF02322">
    <property type="entry name" value="Cyt_bd_oxida_II"/>
    <property type="match status" value="1"/>
</dbReference>
<feature type="transmembrane region" description="Helical" evidence="7">
    <location>
        <begin position="302"/>
        <end position="329"/>
    </location>
</feature>
<evidence type="ECO:0000313" key="9">
    <source>
        <dbReference type="Proteomes" id="UP000273145"/>
    </source>
</evidence>
<feature type="transmembrane region" description="Helical" evidence="7">
    <location>
        <begin position="55"/>
        <end position="74"/>
    </location>
</feature>
<keyword evidence="4 7" id="KW-0812">Transmembrane</keyword>
<organism evidence="8 9">
    <name type="scientific">Paenibacillus lentus</name>
    <dbReference type="NCBI Taxonomy" id="1338368"/>
    <lineage>
        <taxon>Bacteria</taxon>
        <taxon>Bacillati</taxon>
        <taxon>Bacillota</taxon>
        <taxon>Bacilli</taxon>
        <taxon>Bacillales</taxon>
        <taxon>Paenibacillaceae</taxon>
        <taxon>Paenibacillus</taxon>
    </lineage>
</organism>
<keyword evidence="5 7" id="KW-1133">Transmembrane helix</keyword>
<feature type="transmembrane region" description="Helical" evidence="7">
    <location>
        <begin position="199"/>
        <end position="222"/>
    </location>
</feature>
<feature type="transmembrane region" description="Helical" evidence="7">
    <location>
        <begin position="80"/>
        <end position="105"/>
    </location>
</feature>
<evidence type="ECO:0000256" key="5">
    <source>
        <dbReference type="ARBA" id="ARBA00022989"/>
    </source>
</evidence>
<dbReference type="OrthoDB" id="2416742at2"/>
<proteinExistence type="inferred from homology"/>
<dbReference type="AlphaFoldDB" id="A0A3Q8S4E4"/>
<dbReference type="InterPro" id="IPR003317">
    <property type="entry name" value="Cyt-d_oxidase_su2"/>
</dbReference>
<evidence type="ECO:0000256" key="1">
    <source>
        <dbReference type="ARBA" id="ARBA00004651"/>
    </source>
</evidence>
<dbReference type="EMBL" id="CP034248">
    <property type="protein sequence ID" value="AZK46150.1"/>
    <property type="molecule type" value="Genomic_DNA"/>
</dbReference>
<comment type="similarity">
    <text evidence="2">Belongs to the cytochrome ubiquinol oxidase subunit 2 family.</text>
</comment>
<evidence type="ECO:0000256" key="3">
    <source>
        <dbReference type="ARBA" id="ARBA00022475"/>
    </source>
</evidence>
<evidence type="ECO:0000256" key="6">
    <source>
        <dbReference type="ARBA" id="ARBA00023136"/>
    </source>
</evidence>
<comment type="subcellular location">
    <subcellularLocation>
        <location evidence="1">Cell membrane</location>
        <topology evidence="1">Multi-pass membrane protein</topology>
    </subcellularLocation>
</comment>
<name>A0A3Q8S4E4_9BACL</name>
<dbReference type="RefSeq" id="WP_125082219.1">
    <property type="nucleotide sequence ID" value="NZ_CP034248.1"/>
</dbReference>
<evidence type="ECO:0000256" key="4">
    <source>
        <dbReference type="ARBA" id="ARBA00022692"/>
    </source>
</evidence>
<keyword evidence="6 7" id="KW-0472">Membrane</keyword>
<feature type="transmembrane region" description="Helical" evidence="7">
    <location>
        <begin position="117"/>
        <end position="139"/>
    </location>
</feature>
<sequence>MSYELIGITVLWTFLFGYLIVASIDFGAGFFSYYSVITGHNNRIHHIIQRYLSPVWEVTNVFLIFFVVGLVGFFPVSAYFYGTALLVPGSLAIVLLGLRGAYYAYNTYGSSREDNKAYMAIYGATGLLIPAALSTVLAISEGGIIREEGGHVILDWAEFFASPYTWSVIVLAIVSVLYISAMFLAYYSKKAGDRIAFEVLRGYALMWSAPTIFASVLIFFQLNRHNSEHFQNMLNMAWMFIASFVSFLLAIFFVWKRRHLGWAFLFVILQFGFAWYGYGRSHLPYILFKQVSIYDGFTNETMAVALIVAFIAGLIILIPSLVLLMRLFLFDAKYIRGGAPKKG</sequence>
<keyword evidence="3" id="KW-1003">Cell membrane</keyword>
<dbReference type="KEGG" id="plen:EIM92_08060"/>